<keyword evidence="3" id="KW-1185">Reference proteome</keyword>
<dbReference type="KEGG" id="ksd:KS2013_35"/>
<reference evidence="3" key="1">
    <citation type="submission" date="2015-08" db="EMBL/GenBank/DDBJ databases">
        <authorList>
            <person name="Kim K.M."/>
        </authorList>
    </citation>
    <scope>NUCLEOTIDE SEQUENCE [LARGE SCALE GENOMIC DNA]</scope>
    <source>
        <strain evidence="3">KCTC 23892</strain>
    </source>
</reference>
<evidence type="ECO:0000313" key="2">
    <source>
        <dbReference type="EMBL" id="AOE48767.1"/>
    </source>
</evidence>
<dbReference type="OrthoDB" id="5741048at2"/>
<protein>
    <submittedName>
        <fullName evidence="2">Uncharacterized protein</fullName>
    </submittedName>
</protein>
<dbReference type="RefSeq" id="WP_068988248.1">
    <property type="nucleotide sequence ID" value="NZ_CP012418.1"/>
</dbReference>
<evidence type="ECO:0000313" key="3">
    <source>
        <dbReference type="Proteomes" id="UP000094147"/>
    </source>
</evidence>
<gene>
    <name evidence="2" type="ORF">KS2013_35</name>
</gene>
<feature type="transmembrane region" description="Helical" evidence="1">
    <location>
        <begin position="120"/>
        <end position="147"/>
    </location>
</feature>
<keyword evidence="1" id="KW-1133">Transmembrane helix</keyword>
<organism evidence="2 3">
    <name type="scientific">Kangiella sediminilitoris</name>
    <dbReference type="NCBI Taxonomy" id="1144748"/>
    <lineage>
        <taxon>Bacteria</taxon>
        <taxon>Pseudomonadati</taxon>
        <taxon>Pseudomonadota</taxon>
        <taxon>Gammaproteobacteria</taxon>
        <taxon>Kangiellales</taxon>
        <taxon>Kangiellaceae</taxon>
        <taxon>Kangiella</taxon>
    </lineage>
</organism>
<accession>A0A1B3B7J9</accession>
<feature type="transmembrane region" description="Helical" evidence="1">
    <location>
        <begin position="21"/>
        <end position="42"/>
    </location>
</feature>
<name>A0A1B3B7J9_9GAMM</name>
<proteinExistence type="predicted"/>
<evidence type="ECO:0000256" key="1">
    <source>
        <dbReference type="SAM" id="Phobius"/>
    </source>
</evidence>
<dbReference type="AlphaFoldDB" id="A0A1B3B7J9"/>
<feature type="transmembrane region" description="Helical" evidence="1">
    <location>
        <begin position="62"/>
        <end position="81"/>
    </location>
</feature>
<dbReference type="Proteomes" id="UP000094147">
    <property type="component" value="Chromosome"/>
</dbReference>
<sequence>MTTTDKEKPNRESSNRWQGRTIEQFGYALNLIVGLAVAAIGFELSLMLKDNFQSSGWQNCLFSISLFSLIISVALGLFCIVNRLRDFRITAKVARKREDGASELELQPLRIIANTLGERAWLLFWWVISSFGIGLLLLCISIGASVLKVVT</sequence>
<keyword evidence="1" id="KW-0472">Membrane</keyword>
<dbReference type="EMBL" id="CP012418">
    <property type="protein sequence ID" value="AOE48767.1"/>
    <property type="molecule type" value="Genomic_DNA"/>
</dbReference>
<keyword evidence="1" id="KW-0812">Transmembrane</keyword>
<dbReference type="STRING" id="1144748.KS2013_35"/>